<feature type="binding site" evidence="12">
    <location>
        <position position="367"/>
    </location>
    <ligand>
        <name>(2R)-2-phosphoglycerate</name>
        <dbReference type="ChEBI" id="CHEBI:58289"/>
    </ligand>
</feature>
<feature type="binding site" evidence="14">
    <location>
        <position position="285"/>
    </location>
    <ligand>
        <name>substrate</name>
    </ligand>
</feature>
<comment type="function">
    <text evidence="12">Catalyzes the reversible conversion of 2-phosphoglycerate (2-PG) into phosphoenolpyruvate (PEP). It is essential for the degradation of carbohydrates via glycolysis.</text>
</comment>
<dbReference type="HAMAP" id="MF_00318">
    <property type="entry name" value="Enolase"/>
    <property type="match status" value="1"/>
</dbReference>
<dbReference type="Pfam" id="PF00113">
    <property type="entry name" value="Enolase_C"/>
    <property type="match status" value="1"/>
</dbReference>
<evidence type="ECO:0000313" key="19">
    <source>
        <dbReference type="Proteomes" id="UP000182811"/>
    </source>
</evidence>
<feature type="binding site" evidence="12 15">
    <location>
        <position position="312"/>
    </location>
    <ligand>
        <name>Mg(2+)</name>
        <dbReference type="ChEBI" id="CHEBI:18420"/>
    </ligand>
</feature>
<evidence type="ECO:0000256" key="14">
    <source>
        <dbReference type="PIRSR" id="PIRSR001400-2"/>
    </source>
</evidence>
<feature type="binding site" evidence="12">
    <location>
        <position position="163"/>
    </location>
    <ligand>
        <name>(2R)-2-phosphoglycerate</name>
        <dbReference type="ChEBI" id="CHEBI:58289"/>
    </ligand>
</feature>
<keyword evidence="7 12" id="KW-0479">Metal-binding</keyword>
<evidence type="ECO:0000256" key="13">
    <source>
        <dbReference type="PIRSR" id="PIRSR001400-1"/>
    </source>
</evidence>
<dbReference type="PANTHER" id="PTHR11902:SF1">
    <property type="entry name" value="ENOLASE"/>
    <property type="match status" value="1"/>
</dbReference>
<evidence type="ECO:0000256" key="2">
    <source>
        <dbReference type="ARBA" id="ARBA00009604"/>
    </source>
</evidence>
<comment type="similarity">
    <text evidence="2 12">Belongs to the enolase family.</text>
</comment>
<dbReference type="GO" id="GO:0006096">
    <property type="term" value="P:glycolytic process"/>
    <property type="evidence" value="ECO:0007669"/>
    <property type="project" value="UniProtKB-UniRule"/>
</dbReference>
<dbReference type="GO" id="GO:0000015">
    <property type="term" value="C:phosphopyruvate hydratase complex"/>
    <property type="evidence" value="ECO:0007669"/>
    <property type="project" value="InterPro"/>
</dbReference>
<comment type="cofactor">
    <cofactor evidence="15">
        <name>Mg(2+)</name>
        <dbReference type="ChEBI" id="CHEBI:18420"/>
    </cofactor>
    <text evidence="15">Mg(2+) is required for catalysis and for stabilizing the dimer.</text>
</comment>
<dbReference type="FunFam" id="3.20.20.120:FF:000001">
    <property type="entry name" value="Enolase"/>
    <property type="match status" value="1"/>
</dbReference>
<evidence type="ECO:0000256" key="11">
    <source>
        <dbReference type="ARBA" id="ARBA00048951"/>
    </source>
</evidence>
<keyword evidence="9 12" id="KW-0324">Glycolysis</keyword>
<evidence type="ECO:0000256" key="7">
    <source>
        <dbReference type="ARBA" id="ARBA00022723"/>
    </source>
</evidence>
<keyword evidence="8 12" id="KW-0460">Magnesium</keyword>
<evidence type="ECO:0000256" key="10">
    <source>
        <dbReference type="ARBA" id="ARBA00023239"/>
    </source>
</evidence>
<dbReference type="GO" id="GO:0000287">
    <property type="term" value="F:magnesium ion binding"/>
    <property type="evidence" value="ECO:0007669"/>
    <property type="project" value="UniProtKB-UniRule"/>
</dbReference>
<dbReference type="SFLD" id="SFLDG00178">
    <property type="entry name" value="enolase"/>
    <property type="match status" value="1"/>
</dbReference>
<dbReference type="SFLD" id="SFLDS00001">
    <property type="entry name" value="Enolase"/>
    <property type="match status" value="1"/>
</dbReference>
<feature type="binding site" evidence="12">
    <location>
        <position position="337"/>
    </location>
    <ligand>
        <name>(2R)-2-phosphoglycerate</name>
        <dbReference type="ChEBI" id="CHEBI:58289"/>
    </ligand>
</feature>
<evidence type="ECO:0000256" key="4">
    <source>
        <dbReference type="ARBA" id="ARBA00017068"/>
    </source>
</evidence>
<organism evidence="18 19">
    <name type="scientific">Neomoorella thermoacetica</name>
    <name type="common">Clostridium thermoaceticum</name>
    <dbReference type="NCBI Taxonomy" id="1525"/>
    <lineage>
        <taxon>Bacteria</taxon>
        <taxon>Bacillati</taxon>
        <taxon>Bacillota</taxon>
        <taxon>Clostridia</taxon>
        <taxon>Neomoorellales</taxon>
        <taxon>Neomoorellaceae</taxon>
        <taxon>Neomoorella</taxon>
    </lineage>
</organism>
<feature type="binding site" evidence="14">
    <location>
        <position position="164"/>
    </location>
    <ligand>
        <name>substrate</name>
    </ligand>
</feature>
<dbReference type="SMART" id="SM01193">
    <property type="entry name" value="Enolase_N"/>
    <property type="match status" value="1"/>
</dbReference>
<keyword evidence="5 12" id="KW-0963">Cytoplasm</keyword>
<feature type="domain" description="Enolase C-terminal TIM barrel" evidence="16">
    <location>
        <begin position="139"/>
        <end position="425"/>
    </location>
</feature>
<dbReference type="InterPro" id="IPR020810">
    <property type="entry name" value="Enolase_C"/>
</dbReference>
<dbReference type="AlphaFoldDB" id="A0A1J5NSI3"/>
<dbReference type="InterPro" id="IPR036849">
    <property type="entry name" value="Enolase-like_C_sf"/>
</dbReference>
<dbReference type="GO" id="GO:0004634">
    <property type="term" value="F:phosphopyruvate hydratase activity"/>
    <property type="evidence" value="ECO:0007669"/>
    <property type="project" value="UniProtKB-UniRule"/>
</dbReference>
<accession>A0A1J5NSI3</accession>
<comment type="subcellular location">
    <subcellularLocation>
        <location evidence="12">Cytoplasm</location>
    </subcellularLocation>
    <subcellularLocation>
        <location evidence="12">Secreted</location>
    </subcellularLocation>
    <subcellularLocation>
        <location evidence="12">Cell surface</location>
    </subcellularLocation>
    <text evidence="12">Fractions of enolase are present in both the cytoplasm and on the cell surface.</text>
</comment>
<keyword evidence="6 12" id="KW-0964">Secreted</keyword>
<proteinExistence type="inferred from homology"/>
<feature type="binding site" evidence="14">
    <location>
        <position position="155"/>
    </location>
    <ligand>
        <name>substrate</name>
    </ligand>
</feature>
<evidence type="ECO:0000256" key="3">
    <source>
        <dbReference type="ARBA" id="ARBA00012058"/>
    </source>
</evidence>
<dbReference type="Proteomes" id="UP000182811">
    <property type="component" value="Unassembled WGS sequence"/>
</dbReference>
<dbReference type="FunFam" id="3.30.390.10:FF:000001">
    <property type="entry name" value="Enolase"/>
    <property type="match status" value="1"/>
</dbReference>
<dbReference type="UniPathway" id="UPA00109">
    <property type="reaction ID" value="UER00187"/>
</dbReference>
<evidence type="ECO:0000256" key="15">
    <source>
        <dbReference type="PIRSR" id="PIRSR001400-3"/>
    </source>
</evidence>
<dbReference type="Pfam" id="PF03952">
    <property type="entry name" value="Enolase_N"/>
    <property type="match status" value="1"/>
</dbReference>
<comment type="catalytic activity">
    <reaction evidence="11">
        <text>(2R)-2-phosphoglycerate = phosphoenolpyruvate + H2O</text>
        <dbReference type="Rhea" id="RHEA:10164"/>
        <dbReference type="ChEBI" id="CHEBI:15377"/>
        <dbReference type="ChEBI" id="CHEBI:58289"/>
        <dbReference type="ChEBI" id="CHEBI:58702"/>
        <dbReference type="EC" id="4.2.1.11"/>
    </reaction>
    <physiologicalReaction direction="left-to-right" evidence="11">
        <dbReference type="Rhea" id="RHEA:10165"/>
    </physiologicalReaction>
</comment>
<dbReference type="CDD" id="cd03313">
    <property type="entry name" value="enolase"/>
    <property type="match status" value="1"/>
</dbReference>
<evidence type="ECO:0000256" key="12">
    <source>
        <dbReference type="HAMAP-Rule" id="MF_00318"/>
    </source>
</evidence>
<feature type="binding site" evidence="12">
    <location>
        <position position="366"/>
    </location>
    <ligand>
        <name>(2R)-2-phosphoglycerate</name>
        <dbReference type="ChEBI" id="CHEBI:58289"/>
    </ligand>
</feature>
<feature type="binding site" evidence="14">
    <location>
        <position position="388"/>
    </location>
    <ligand>
        <name>substrate</name>
    </ligand>
</feature>
<feature type="active site" description="Proton acceptor" evidence="12 13">
    <location>
        <position position="337"/>
    </location>
</feature>
<dbReference type="InterPro" id="IPR000941">
    <property type="entry name" value="Enolase"/>
</dbReference>
<evidence type="ECO:0000313" key="18">
    <source>
        <dbReference type="EMBL" id="OIQ58759.1"/>
    </source>
</evidence>
<comment type="cofactor">
    <cofactor evidence="12">
        <name>Mg(2+)</name>
        <dbReference type="ChEBI" id="CHEBI:18420"/>
    </cofactor>
    <text evidence="12">Binds a second Mg(2+) ion via substrate during catalysis.</text>
</comment>
<evidence type="ECO:0000256" key="6">
    <source>
        <dbReference type="ARBA" id="ARBA00022525"/>
    </source>
</evidence>
<evidence type="ECO:0000256" key="5">
    <source>
        <dbReference type="ARBA" id="ARBA00022490"/>
    </source>
</evidence>
<dbReference type="PRINTS" id="PR00148">
    <property type="entry name" value="ENOLASE"/>
</dbReference>
<comment type="caution">
    <text evidence="18">The sequence shown here is derived from an EMBL/GenBank/DDBJ whole genome shotgun (WGS) entry which is preliminary data.</text>
</comment>
<feature type="binding site" evidence="12 15">
    <location>
        <position position="242"/>
    </location>
    <ligand>
        <name>Mg(2+)</name>
        <dbReference type="ChEBI" id="CHEBI:18420"/>
    </ligand>
</feature>
<comment type="pathway">
    <text evidence="1 12">Carbohydrate degradation; glycolysis; pyruvate from D-glyceraldehyde 3-phosphate: step 4/5.</text>
</comment>
<feature type="domain" description="Enolase N-terminal" evidence="17">
    <location>
        <begin position="4"/>
        <end position="134"/>
    </location>
</feature>
<dbReference type="SMART" id="SM01192">
    <property type="entry name" value="Enolase_C"/>
    <property type="match status" value="1"/>
</dbReference>
<dbReference type="OrthoDB" id="9804716at2"/>
<evidence type="ECO:0000256" key="1">
    <source>
        <dbReference type="ARBA" id="ARBA00005031"/>
    </source>
</evidence>
<dbReference type="Gene3D" id="3.20.20.120">
    <property type="entry name" value="Enolase-like C-terminal domain"/>
    <property type="match status" value="1"/>
</dbReference>
<dbReference type="PIRSF" id="PIRSF001400">
    <property type="entry name" value="Enolase"/>
    <property type="match status" value="1"/>
</dbReference>
<dbReference type="Gene3D" id="3.30.390.10">
    <property type="entry name" value="Enolase-like, N-terminal domain"/>
    <property type="match status" value="1"/>
</dbReference>
<dbReference type="InterPro" id="IPR029017">
    <property type="entry name" value="Enolase-like_N"/>
</dbReference>
<protein>
    <recommendedName>
        <fullName evidence="4 12">Enolase</fullName>
        <ecNumber evidence="3 12">4.2.1.11</ecNumber>
    </recommendedName>
    <alternativeName>
        <fullName evidence="12">2-phospho-D-glycerate hydro-lyase</fullName>
    </alternativeName>
    <alternativeName>
        <fullName evidence="12">2-phosphoglycerate dehydratase</fullName>
    </alternativeName>
</protein>
<dbReference type="PANTHER" id="PTHR11902">
    <property type="entry name" value="ENOLASE"/>
    <property type="match status" value="1"/>
</dbReference>
<keyword evidence="10 12" id="KW-0456">Lyase</keyword>
<dbReference type="InterPro" id="IPR020809">
    <property type="entry name" value="Enolase_CS"/>
</dbReference>
<dbReference type="GO" id="GO:0005576">
    <property type="term" value="C:extracellular region"/>
    <property type="evidence" value="ECO:0007669"/>
    <property type="project" value="UniProtKB-SubCell"/>
</dbReference>
<dbReference type="EMBL" id="MDDC01000012">
    <property type="protein sequence ID" value="OIQ58759.1"/>
    <property type="molecule type" value="Genomic_DNA"/>
</dbReference>
<dbReference type="PROSITE" id="PS00164">
    <property type="entry name" value="ENOLASE"/>
    <property type="match status" value="1"/>
</dbReference>
<dbReference type="SFLD" id="SFLDF00002">
    <property type="entry name" value="enolase"/>
    <property type="match status" value="1"/>
</dbReference>
<feature type="binding site" evidence="14">
    <location>
        <begin position="364"/>
        <end position="367"/>
    </location>
    <ligand>
        <name>substrate</name>
    </ligand>
</feature>
<name>A0A1J5NSI3_NEOTH</name>
<evidence type="ECO:0000259" key="16">
    <source>
        <dbReference type="SMART" id="SM01192"/>
    </source>
</evidence>
<gene>
    <name evidence="12 18" type="primary">eno</name>
    <name evidence="18" type="ORF">MOTE_17510</name>
</gene>
<feature type="active site" description="Proton donor" evidence="12 13">
    <location>
        <position position="205"/>
    </location>
</feature>
<feature type="binding site" evidence="14">
    <location>
        <position position="312"/>
    </location>
    <ligand>
        <name>substrate</name>
    </ligand>
</feature>
<dbReference type="NCBIfam" id="TIGR01060">
    <property type="entry name" value="eno"/>
    <property type="match status" value="1"/>
</dbReference>
<dbReference type="EC" id="4.2.1.11" evidence="3 12"/>
<dbReference type="GO" id="GO:0009986">
    <property type="term" value="C:cell surface"/>
    <property type="evidence" value="ECO:0007669"/>
    <property type="project" value="UniProtKB-SubCell"/>
</dbReference>
<dbReference type="SUPFAM" id="SSF54826">
    <property type="entry name" value="Enolase N-terminal domain-like"/>
    <property type="match status" value="1"/>
</dbReference>
<sequence length="428" mass="45814">MTTISDIYAREILDSRGNPTVEVEVFLESGGWGRAAVPSGASTGAYEAVELRDKDPKRYGGKGVLDAVNNINAIIAPELVGSDALDQREIDRQLIEMDGTPNKGKLGANAILGVSLAVARAAADALGLPLYRYLGGVNAHTLPVPMMNILNGGKHADNNVDIQEFMVMPAGASDFASALRMGAEVFHSLKAVLQGKGLNTAVGDEGGFAPNLRSNVEAIEVLLEAIAKAGYEPGKDCFIALDPASTELYKDGKYVFAGEGVTRTSDEMVEFWASLVDKYPIISIEDGLAEDDWEGWQNLTKRLGHKVQLVGDDLFVTNTERLSRGIEMGAANAILIKVNQIGTLTETLEAIEMAKKAGYTAVVSHRSGETEDTTIADIVVAVNAGQIKTGAPSRTDRVAKYNQLLRIEEELDAAALYPGLKAFYNLKK</sequence>
<feature type="binding site" evidence="12">
    <location>
        <position position="388"/>
    </location>
    <ligand>
        <name>(2R)-2-phosphoglycerate</name>
        <dbReference type="ChEBI" id="CHEBI:58289"/>
    </ligand>
</feature>
<evidence type="ECO:0000256" key="8">
    <source>
        <dbReference type="ARBA" id="ARBA00022842"/>
    </source>
</evidence>
<reference evidence="18 19" key="1">
    <citation type="submission" date="2016-08" db="EMBL/GenBank/DDBJ databases">
        <title>Genome-based comparison of Moorella thermoacetic strains.</title>
        <authorList>
            <person name="Poehlein A."/>
            <person name="Bengelsdorf F.R."/>
            <person name="Esser C."/>
            <person name="Duerre P."/>
            <person name="Daniel R."/>
        </authorList>
    </citation>
    <scope>NUCLEOTIDE SEQUENCE [LARGE SCALE GENOMIC DNA]</scope>
    <source>
        <strain evidence="18 19">DSM 21394</strain>
    </source>
</reference>
<evidence type="ECO:0000259" key="17">
    <source>
        <dbReference type="SMART" id="SM01193"/>
    </source>
</evidence>
<feature type="binding site" evidence="12 15">
    <location>
        <position position="285"/>
    </location>
    <ligand>
        <name>Mg(2+)</name>
        <dbReference type="ChEBI" id="CHEBI:18420"/>
    </ligand>
</feature>
<dbReference type="SUPFAM" id="SSF51604">
    <property type="entry name" value="Enolase C-terminal domain-like"/>
    <property type="match status" value="1"/>
</dbReference>
<evidence type="ECO:0000256" key="9">
    <source>
        <dbReference type="ARBA" id="ARBA00023152"/>
    </source>
</evidence>
<dbReference type="InterPro" id="IPR020811">
    <property type="entry name" value="Enolase_N"/>
</dbReference>